<proteinExistence type="predicted"/>
<evidence type="ECO:0008006" key="3">
    <source>
        <dbReference type="Google" id="ProtNLM"/>
    </source>
</evidence>
<dbReference type="Proteomes" id="UP000734511">
    <property type="component" value="Unassembled WGS sequence"/>
</dbReference>
<keyword evidence="2" id="KW-1185">Reference proteome</keyword>
<comment type="caution">
    <text evidence="1">The sequence shown here is derived from an EMBL/GenBank/DDBJ whole genome shotgun (WGS) entry which is preliminary data.</text>
</comment>
<dbReference type="InterPro" id="IPR036913">
    <property type="entry name" value="YegP-like_sf"/>
</dbReference>
<name>A0ABX0ZFV6_9ACTN</name>
<dbReference type="SUPFAM" id="SSF160113">
    <property type="entry name" value="YegP-like"/>
    <property type="match status" value="1"/>
</dbReference>
<protein>
    <recommendedName>
        <fullName evidence="3">DUF1508 domain-containing protein</fullName>
    </recommendedName>
</protein>
<gene>
    <name evidence="1" type="ORF">HCN08_04610</name>
</gene>
<dbReference type="Gene3D" id="2.30.29.80">
    <property type="match status" value="1"/>
</dbReference>
<sequence>MTANNGRVIALGARTYQDEAQCKTAFEALCTGADGLAGGVQHAAESNGWVWRLRGPDGQVQAVSARAYERHSTCQAAYERFRVLLLGLGAAEAVPWGDSS</sequence>
<reference evidence="1 2" key="1">
    <citation type="submission" date="2020-03" db="EMBL/GenBank/DDBJ databases">
        <title>WGS of actinomycetes isolated from Thailand.</title>
        <authorList>
            <person name="Thawai C."/>
        </authorList>
    </citation>
    <scope>NUCLEOTIDE SEQUENCE [LARGE SCALE GENOMIC DNA]</scope>
    <source>
        <strain evidence="1 2">PRB2-1</strain>
    </source>
</reference>
<dbReference type="EMBL" id="JAATEJ010000002">
    <property type="protein sequence ID" value="NJP42694.1"/>
    <property type="molecule type" value="Genomic_DNA"/>
</dbReference>
<evidence type="ECO:0000313" key="1">
    <source>
        <dbReference type="EMBL" id="NJP42694.1"/>
    </source>
</evidence>
<evidence type="ECO:0000313" key="2">
    <source>
        <dbReference type="Proteomes" id="UP000734511"/>
    </source>
</evidence>
<accession>A0ABX0ZFV6</accession>
<organism evidence="1 2">
    <name type="scientific">Actinacidiphila epipremni</name>
    <dbReference type="NCBI Taxonomy" id="2053013"/>
    <lineage>
        <taxon>Bacteria</taxon>
        <taxon>Bacillati</taxon>
        <taxon>Actinomycetota</taxon>
        <taxon>Actinomycetes</taxon>
        <taxon>Kitasatosporales</taxon>
        <taxon>Streptomycetaceae</taxon>
        <taxon>Actinacidiphila</taxon>
    </lineage>
</organism>